<keyword evidence="11" id="KW-1185">Reference proteome</keyword>
<dbReference type="EC" id="1.11.1.5" evidence="10"/>
<dbReference type="InterPro" id="IPR009056">
    <property type="entry name" value="Cyt_c-like_dom"/>
</dbReference>
<dbReference type="GO" id="GO:0009055">
    <property type="term" value="F:electron transfer activity"/>
    <property type="evidence" value="ECO:0007669"/>
    <property type="project" value="InterPro"/>
</dbReference>
<evidence type="ECO:0000259" key="9">
    <source>
        <dbReference type="PROSITE" id="PS51007"/>
    </source>
</evidence>
<gene>
    <name evidence="10" type="ordered locus">Halhy_5343</name>
</gene>
<keyword evidence="10" id="KW-0575">Peroxidase</keyword>
<keyword evidence="3 7" id="KW-0479">Metal-binding</keyword>
<dbReference type="GO" id="GO:0004130">
    <property type="term" value="F:cytochrome-c peroxidase activity"/>
    <property type="evidence" value="ECO:0007669"/>
    <property type="project" value="UniProtKB-EC"/>
</dbReference>
<dbReference type="Pfam" id="PF03150">
    <property type="entry name" value="CCP_MauG"/>
    <property type="match status" value="1"/>
</dbReference>
<dbReference type="EMBL" id="CP002691">
    <property type="protein sequence ID" value="AEE53168.1"/>
    <property type="molecule type" value="Genomic_DNA"/>
</dbReference>
<dbReference type="Proteomes" id="UP000008461">
    <property type="component" value="Chromosome"/>
</dbReference>
<dbReference type="PANTHER" id="PTHR30600">
    <property type="entry name" value="CYTOCHROME C PEROXIDASE-RELATED"/>
    <property type="match status" value="1"/>
</dbReference>
<keyword evidence="2 7" id="KW-0349">Heme</keyword>
<dbReference type="GO" id="GO:0030313">
    <property type="term" value="C:cell envelope"/>
    <property type="evidence" value="ECO:0007669"/>
    <property type="project" value="UniProtKB-SubCell"/>
</dbReference>
<feature type="domain" description="Cytochrome c" evidence="9">
    <location>
        <begin position="340"/>
        <end position="472"/>
    </location>
</feature>
<dbReference type="AlphaFoldDB" id="F4L7E1"/>
<dbReference type="SUPFAM" id="SSF46626">
    <property type="entry name" value="Cytochrome c"/>
    <property type="match status" value="2"/>
</dbReference>
<dbReference type="InterPro" id="IPR036909">
    <property type="entry name" value="Cyt_c-like_dom_sf"/>
</dbReference>
<dbReference type="GO" id="GO:0046872">
    <property type="term" value="F:metal ion binding"/>
    <property type="evidence" value="ECO:0007669"/>
    <property type="project" value="UniProtKB-KW"/>
</dbReference>
<accession>F4L7E1</accession>
<dbReference type="Gene3D" id="1.10.760.10">
    <property type="entry name" value="Cytochrome c-like domain"/>
    <property type="match status" value="2"/>
</dbReference>
<feature type="region of interest" description="Disordered" evidence="8">
    <location>
        <begin position="92"/>
        <end position="111"/>
    </location>
</feature>
<dbReference type="HOGENOM" id="CLU_034652_3_3_10"/>
<dbReference type="KEGG" id="hhy:Halhy_5343"/>
<dbReference type="InterPro" id="IPR051395">
    <property type="entry name" value="Cytochrome_c_Peroxidase/MauG"/>
</dbReference>
<dbReference type="STRING" id="760192.Halhy_5343"/>
<sequence>MSKEIKGMCIERSMVRQFPNPLPLKVGSIGSAFLQHKRYILATPKCFFTTTTRRHDVLLRTTRRKRRVFGARSAKNVVSSCRRGEKNKQRSCVKALSLEPTDPASRGQGSGNDVKHSIFSNIFHLSTYCSIFTLLVLLMTCSFACQSNENPNLNTIPYSPHALIAPQPPSFPPMVIPKDNPLTREGVALGRKLFFDPILSQDSSISCRSCHVPERAFTDGAAVSKGIAARIGKRSAMSLLNVGFYAKGLFWDGRVATLEEQSLHPVRDSLEMGASWASIGQKLQNHPEYPRLFRLAFGIKNHKAIDSTLVGKALAQFERTLVSANTKFDRVMQEKEQFTPQEKRGWTIFFDASPAVPTSECNHCHVDPLFSTLAFENNGLVPALSLDDYADKGRGAITKNRNDNGQFRVPTLRNLKYTAPYMHDGRFKTLDDVLDHYASGGHPGINVSPNVRQLHLSKQDRADLIAFLNTLNDE</sequence>
<keyword evidence="4" id="KW-0732">Signal</keyword>
<reference evidence="10 11" key="1">
    <citation type="journal article" date="2011" name="Stand. Genomic Sci.">
        <title>Complete genome sequence of Haliscomenobacter hydrossis type strain (O).</title>
        <authorList>
            <consortium name="US DOE Joint Genome Institute (JGI-PGF)"/>
            <person name="Daligault H."/>
            <person name="Lapidus A."/>
            <person name="Zeytun A."/>
            <person name="Nolan M."/>
            <person name="Lucas S."/>
            <person name="Del Rio T.G."/>
            <person name="Tice H."/>
            <person name="Cheng J.F."/>
            <person name="Tapia R."/>
            <person name="Han C."/>
            <person name="Goodwin L."/>
            <person name="Pitluck S."/>
            <person name="Liolios K."/>
            <person name="Pagani I."/>
            <person name="Ivanova N."/>
            <person name="Huntemann M."/>
            <person name="Mavromatis K."/>
            <person name="Mikhailova N."/>
            <person name="Pati A."/>
            <person name="Chen A."/>
            <person name="Palaniappan K."/>
            <person name="Land M."/>
            <person name="Hauser L."/>
            <person name="Brambilla E.M."/>
            <person name="Rohde M."/>
            <person name="Verbarg S."/>
            <person name="Goker M."/>
            <person name="Bristow J."/>
            <person name="Eisen J.A."/>
            <person name="Markowitz V."/>
            <person name="Hugenholtz P."/>
            <person name="Kyrpides N.C."/>
            <person name="Klenk H.P."/>
            <person name="Woyke T."/>
        </authorList>
    </citation>
    <scope>NUCLEOTIDE SEQUENCE [LARGE SCALE GENOMIC DNA]</scope>
    <source>
        <strain evidence="11">ATCC 27775 / DSM 1100 / LMG 10767 / O</strain>
    </source>
</reference>
<comment type="subcellular location">
    <subcellularLocation>
        <location evidence="1">Cell envelope</location>
    </subcellularLocation>
</comment>
<keyword evidence="6 7" id="KW-0408">Iron</keyword>
<protein>
    <submittedName>
        <fullName evidence="10">Cytochrome-c peroxidase</fullName>
        <ecNumber evidence="10">1.11.1.5</ecNumber>
    </submittedName>
</protein>
<evidence type="ECO:0000256" key="8">
    <source>
        <dbReference type="SAM" id="MobiDB-lite"/>
    </source>
</evidence>
<name>F4L7E1_HALH1</name>
<organism evidence="10 11">
    <name type="scientific">Haliscomenobacter hydrossis (strain ATCC 27775 / DSM 1100 / LMG 10767 / O)</name>
    <dbReference type="NCBI Taxonomy" id="760192"/>
    <lineage>
        <taxon>Bacteria</taxon>
        <taxon>Pseudomonadati</taxon>
        <taxon>Bacteroidota</taxon>
        <taxon>Saprospiria</taxon>
        <taxon>Saprospirales</taxon>
        <taxon>Haliscomenobacteraceae</taxon>
        <taxon>Haliscomenobacter</taxon>
    </lineage>
</organism>
<evidence type="ECO:0000313" key="11">
    <source>
        <dbReference type="Proteomes" id="UP000008461"/>
    </source>
</evidence>
<dbReference type="InterPro" id="IPR004852">
    <property type="entry name" value="Di-haem_cyt_c_peroxidsae"/>
</dbReference>
<dbReference type="PANTHER" id="PTHR30600:SF10">
    <property type="entry name" value="BLL6722 PROTEIN"/>
    <property type="match status" value="1"/>
</dbReference>
<evidence type="ECO:0000256" key="1">
    <source>
        <dbReference type="ARBA" id="ARBA00004196"/>
    </source>
</evidence>
<evidence type="ECO:0000256" key="4">
    <source>
        <dbReference type="ARBA" id="ARBA00022729"/>
    </source>
</evidence>
<keyword evidence="5 10" id="KW-0560">Oxidoreductase</keyword>
<dbReference type="GO" id="GO:0020037">
    <property type="term" value="F:heme binding"/>
    <property type="evidence" value="ECO:0007669"/>
    <property type="project" value="InterPro"/>
</dbReference>
<reference key="2">
    <citation type="submission" date="2011-04" db="EMBL/GenBank/DDBJ databases">
        <title>Complete sequence of chromosome of Haliscomenobacter hydrossis DSM 1100.</title>
        <authorList>
            <consortium name="US DOE Joint Genome Institute (JGI-PGF)"/>
            <person name="Lucas S."/>
            <person name="Han J."/>
            <person name="Lapidus A."/>
            <person name="Bruce D."/>
            <person name="Goodwin L."/>
            <person name="Pitluck S."/>
            <person name="Peters L."/>
            <person name="Kyrpides N."/>
            <person name="Mavromatis K."/>
            <person name="Ivanova N."/>
            <person name="Ovchinnikova G."/>
            <person name="Pagani I."/>
            <person name="Daligault H."/>
            <person name="Detter J.C."/>
            <person name="Han C."/>
            <person name="Land M."/>
            <person name="Hauser L."/>
            <person name="Markowitz V."/>
            <person name="Cheng J.-F."/>
            <person name="Hugenholtz P."/>
            <person name="Woyke T."/>
            <person name="Wu D."/>
            <person name="Verbarg S."/>
            <person name="Frueling A."/>
            <person name="Brambilla E."/>
            <person name="Klenk H.-P."/>
            <person name="Eisen J.A."/>
        </authorList>
    </citation>
    <scope>NUCLEOTIDE SEQUENCE</scope>
    <source>
        <strain>DSM 1100</strain>
    </source>
</reference>
<evidence type="ECO:0000256" key="7">
    <source>
        <dbReference type="PROSITE-ProRule" id="PRU00433"/>
    </source>
</evidence>
<proteinExistence type="predicted"/>
<evidence type="ECO:0000313" key="10">
    <source>
        <dbReference type="EMBL" id="AEE53168.1"/>
    </source>
</evidence>
<dbReference type="eggNOG" id="COG1858">
    <property type="taxonomic scope" value="Bacteria"/>
</dbReference>
<evidence type="ECO:0000256" key="3">
    <source>
        <dbReference type="ARBA" id="ARBA00022723"/>
    </source>
</evidence>
<evidence type="ECO:0000256" key="2">
    <source>
        <dbReference type="ARBA" id="ARBA00022617"/>
    </source>
</evidence>
<evidence type="ECO:0000256" key="6">
    <source>
        <dbReference type="ARBA" id="ARBA00023004"/>
    </source>
</evidence>
<dbReference type="PROSITE" id="PS51007">
    <property type="entry name" value="CYTC"/>
    <property type="match status" value="1"/>
</dbReference>
<evidence type="ECO:0000256" key="5">
    <source>
        <dbReference type="ARBA" id="ARBA00023002"/>
    </source>
</evidence>